<reference evidence="2 3" key="1">
    <citation type="submission" date="2019-07" db="EMBL/GenBank/DDBJ databases">
        <title>De Novo Assembly of kiwifruit Actinidia rufa.</title>
        <authorList>
            <person name="Sugita-Konishi S."/>
            <person name="Sato K."/>
            <person name="Mori E."/>
            <person name="Abe Y."/>
            <person name="Kisaki G."/>
            <person name="Hamano K."/>
            <person name="Suezawa K."/>
            <person name="Otani M."/>
            <person name="Fukuda T."/>
            <person name="Manabe T."/>
            <person name="Gomi K."/>
            <person name="Tabuchi M."/>
            <person name="Akimitsu K."/>
            <person name="Kataoka I."/>
        </authorList>
    </citation>
    <scope>NUCLEOTIDE SEQUENCE [LARGE SCALE GENOMIC DNA]</scope>
    <source>
        <strain evidence="3">cv. Fuchu</strain>
    </source>
</reference>
<keyword evidence="3" id="KW-1185">Reference proteome</keyword>
<evidence type="ECO:0000313" key="3">
    <source>
        <dbReference type="Proteomes" id="UP000585474"/>
    </source>
</evidence>
<name>A0A7J0FFG0_9ERIC</name>
<sequence>MEETLINELVQGMELTKQLKNHLYPLASSPESCDFLIQKILSSYDKALSILNLGDLVGEPHQVAGILGPTTQSSPTSENFDQDLNDQCPRDVYKKRKDNAAVDRARRITGALIVMHKAVWHKASPEIGQGPFNLGDNIQGKTHVYSNVQGNPSLCLNWKGNPKPEHKSSPGRWKKEKST</sequence>
<organism evidence="2 3">
    <name type="scientific">Actinidia rufa</name>
    <dbReference type="NCBI Taxonomy" id="165716"/>
    <lineage>
        <taxon>Eukaryota</taxon>
        <taxon>Viridiplantae</taxon>
        <taxon>Streptophyta</taxon>
        <taxon>Embryophyta</taxon>
        <taxon>Tracheophyta</taxon>
        <taxon>Spermatophyta</taxon>
        <taxon>Magnoliopsida</taxon>
        <taxon>eudicotyledons</taxon>
        <taxon>Gunneridae</taxon>
        <taxon>Pentapetalae</taxon>
        <taxon>asterids</taxon>
        <taxon>Ericales</taxon>
        <taxon>Actinidiaceae</taxon>
        <taxon>Actinidia</taxon>
    </lineage>
</organism>
<dbReference type="OrthoDB" id="1888929at2759"/>
<evidence type="ECO:0000256" key="1">
    <source>
        <dbReference type="SAM" id="MobiDB-lite"/>
    </source>
</evidence>
<protein>
    <submittedName>
        <fullName evidence="2">WRKY family transcription factor</fullName>
    </submittedName>
</protein>
<evidence type="ECO:0000313" key="2">
    <source>
        <dbReference type="EMBL" id="GFY97421.1"/>
    </source>
</evidence>
<accession>A0A7J0FFG0</accession>
<dbReference type="AlphaFoldDB" id="A0A7J0FFG0"/>
<feature type="region of interest" description="Disordered" evidence="1">
    <location>
        <begin position="156"/>
        <end position="179"/>
    </location>
</feature>
<dbReference type="Proteomes" id="UP000585474">
    <property type="component" value="Unassembled WGS sequence"/>
</dbReference>
<proteinExistence type="predicted"/>
<gene>
    <name evidence="2" type="ORF">Acr_11g0017270</name>
</gene>
<dbReference type="EMBL" id="BJWL01000011">
    <property type="protein sequence ID" value="GFY97421.1"/>
    <property type="molecule type" value="Genomic_DNA"/>
</dbReference>
<comment type="caution">
    <text evidence="2">The sequence shown here is derived from an EMBL/GenBank/DDBJ whole genome shotgun (WGS) entry which is preliminary data.</text>
</comment>